<dbReference type="Proteomes" id="UP000260367">
    <property type="component" value="Segment"/>
</dbReference>
<dbReference type="GeneID" id="54997697"/>
<evidence type="ECO:0000313" key="1">
    <source>
        <dbReference type="EMBL" id="AXH47343.1"/>
    </source>
</evidence>
<dbReference type="RefSeq" id="YP_009806827.1">
    <property type="nucleotide sequence ID" value="NC_048017.1"/>
</dbReference>
<accession>A0A345KWE1</accession>
<organism evidence="1 2">
    <name type="scientific">Microbacterium phage Eden</name>
    <dbReference type="NCBI Taxonomy" id="2250289"/>
    <lineage>
        <taxon>Viruses</taxon>
        <taxon>Duplodnaviria</taxon>
        <taxon>Heunggongvirae</taxon>
        <taxon>Uroviricota</taxon>
        <taxon>Caudoviricetes</taxon>
        <taxon>Edenvirus</taxon>
        <taxon>Edenvirus eden</taxon>
    </lineage>
</organism>
<dbReference type="KEGG" id="vg:54997697"/>
<name>A0A345KWE1_9CAUD</name>
<sequence length="165" mass="18494">MDFIKNRNSSQVQRAELETENFKIMIDVTLWGYSREDRRKARVSVSGYEDVNYDEAYALARENDGFIKGNNEEVDALFRKLNRLEVKNMKAVIAEAVAEVPELAAILEGVNLTFSKKAGCSCGCSPAFVPSRDLGVDGTYQEFNGAVKEAKGMRVRNLWITKKSA</sequence>
<gene>
    <name evidence="1" type="primary">48</name>
    <name evidence="1" type="ORF">SEA_EDEN_48</name>
</gene>
<protein>
    <submittedName>
        <fullName evidence="1">Uncharacterized protein</fullName>
    </submittedName>
</protein>
<keyword evidence="2" id="KW-1185">Reference proteome</keyword>
<dbReference type="EMBL" id="MH509447">
    <property type="protein sequence ID" value="AXH47343.1"/>
    <property type="molecule type" value="Genomic_DNA"/>
</dbReference>
<proteinExistence type="predicted"/>
<evidence type="ECO:0000313" key="2">
    <source>
        <dbReference type="Proteomes" id="UP000260367"/>
    </source>
</evidence>
<reference evidence="2" key="1">
    <citation type="submission" date="2018-06" db="EMBL/GenBank/DDBJ databases">
        <authorList>
            <person name="Zhirakovskaya E."/>
        </authorList>
    </citation>
    <scope>NUCLEOTIDE SEQUENCE [LARGE SCALE GENOMIC DNA]</scope>
</reference>